<protein>
    <submittedName>
        <fullName evidence="2">Uncharacterized protein</fullName>
    </submittedName>
</protein>
<organism evidence="2 3">
    <name type="scientific">Nezara viridula</name>
    <name type="common">Southern green stink bug</name>
    <name type="synonym">Cimex viridulus</name>
    <dbReference type="NCBI Taxonomy" id="85310"/>
    <lineage>
        <taxon>Eukaryota</taxon>
        <taxon>Metazoa</taxon>
        <taxon>Ecdysozoa</taxon>
        <taxon>Arthropoda</taxon>
        <taxon>Hexapoda</taxon>
        <taxon>Insecta</taxon>
        <taxon>Pterygota</taxon>
        <taxon>Neoptera</taxon>
        <taxon>Paraneoptera</taxon>
        <taxon>Hemiptera</taxon>
        <taxon>Heteroptera</taxon>
        <taxon>Panheteroptera</taxon>
        <taxon>Pentatomomorpha</taxon>
        <taxon>Pentatomoidea</taxon>
        <taxon>Pentatomidae</taxon>
        <taxon>Pentatominae</taxon>
        <taxon>Nezara</taxon>
    </lineage>
</organism>
<name>A0A9P0HQK6_NEZVI</name>
<dbReference type="EMBL" id="OV725083">
    <property type="protein sequence ID" value="CAH1407188.1"/>
    <property type="molecule type" value="Genomic_DNA"/>
</dbReference>
<dbReference type="AlphaFoldDB" id="A0A9P0HQK6"/>
<evidence type="ECO:0000313" key="2">
    <source>
        <dbReference type="EMBL" id="CAH1407188.1"/>
    </source>
</evidence>
<evidence type="ECO:0000256" key="1">
    <source>
        <dbReference type="SAM" id="MobiDB-lite"/>
    </source>
</evidence>
<accession>A0A9P0HQK6</accession>
<proteinExistence type="predicted"/>
<keyword evidence="3" id="KW-1185">Reference proteome</keyword>
<evidence type="ECO:0000313" key="3">
    <source>
        <dbReference type="Proteomes" id="UP001152798"/>
    </source>
</evidence>
<sequence>MTHACTRYLVDRINYNVEIKPYDYDYVEDTDGTDKADTIQPLPNPISFLLLAPSPLEEQKPPEGKLGRSFVPQEPQRRGLW</sequence>
<reference evidence="2" key="1">
    <citation type="submission" date="2022-01" db="EMBL/GenBank/DDBJ databases">
        <authorList>
            <person name="King R."/>
        </authorList>
    </citation>
    <scope>NUCLEOTIDE SEQUENCE</scope>
</reference>
<dbReference type="Proteomes" id="UP001152798">
    <property type="component" value="Chromosome 7"/>
</dbReference>
<feature type="region of interest" description="Disordered" evidence="1">
    <location>
        <begin position="56"/>
        <end position="81"/>
    </location>
</feature>
<gene>
    <name evidence="2" type="ORF">NEZAVI_LOCUS14969</name>
</gene>
<feature type="compositionally biased region" description="Basic and acidic residues" evidence="1">
    <location>
        <begin position="57"/>
        <end position="66"/>
    </location>
</feature>